<evidence type="ECO:0000313" key="2">
    <source>
        <dbReference type="Proteomes" id="UP001066276"/>
    </source>
</evidence>
<accession>A0AAV7TW74</accession>
<keyword evidence="2" id="KW-1185">Reference proteome</keyword>
<dbReference type="Proteomes" id="UP001066276">
    <property type="component" value="Chromosome 3_2"/>
</dbReference>
<comment type="caution">
    <text evidence="1">The sequence shown here is derived from an EMBL/GenBank/DDBJ whole genome shotgun (WGS) entry which is preliminary data.</text>
</comment>
<name>A0AAV7TW74_PLEWA</name>
<reference evidence="1" key="1">
    <citation type="journal article" date="2022" name="bioRxiv">
        <title>Sequencing and chromosome-scale assembly of the giantPleurodeles waltlgenome.</title>
        <authorList>
            <person name="Brown T."/>
            <person name="Elewa A."/>
            <person name="Iarovenko S."/>
            <person name="Subramanian E."/>
            <person name="Araus A.J."/>
            <person name="Petzold A."/>
            <person name="Susuki M."/>
            <person name="Suzuki K.-i.T."/>
            <person name="Hayashi T."/>
            <person name="Toyoda A."/>
            <person name="Oliveira C."/>
            <person name="Osipova E."/>
            <person name="Leigh N.D."/>
            <person name="Simon A."/>
            <person name="Yun M.H."/>
        </authorList>
    </citation>
    <scope>NUCLEOTIDE SEQUENCE</scope>
    <source>
        <strain evidence="1">20211129_DDA</strain>
        <tissue evidence="1">Liver</tissue>
    </source>
</reference>
<dbReference type="EMBL" id="JANPWB010000006">
    <property type="protein sequence ID" value="KAJ1180516.1"/>
    <property type="molecule type" value="Genomic_DNA"/>
</dbReference>
<protein>
    <submittedName>
        <fullName evidence="1">Uncharacterized protein</fullName>
    </submittedName>
</protein>
<organism evidence="1 2">
    <name type="scientific">Pleurodeles waltl</name>
    <name type="common">Iberian ribbed newt</name>
    <dbReference type="NCBI Taxonomy" id="8319"/>
    <lineage>
        <taxon>Eukaryota</taxon>
        <taxon>Metazoa</taxon>
        <taxon>Chordata</taxon>
        <taxon>Craniata</taxon>
        <taxon>Vertebrata</taxon>
        <taxon>Euteleostomi</taxon>
        <taxon>Amphibia</taxon>
        <taxon>Batrachia</taxon>
        <taxon>Caudata</taxon>
        <taxon>Salamandroidea</taxon>
        <taxon>Salamandridae</taxon>
        <taxon>Pleurodelinae</taxon>
        <taxon>Pleurodeles</taxon>
    </lineage>
</organism>
<evidence type="ECO:0000313" key="1">
    <source>
        <dbReference type="EMBL" id="KAJ1180516.1"/>
    </source>
</evidence>
<dbReference type="AlphaFoldDB" id="A0AAV7TW74"/>
<gene>
    <name evidence="1" type="ORF">NDU88_005737</name>
</gene>
<sequence length="126" mass="14232">MKSIPACHPCFHALRTDVTDLYAHLYNTRHSAVADKVQITDDLKDLVMEPEGCNPRMCLLVLVKDLQPANLRFVGVALLLAKRRVALQGLSDLAYCGELELYAEELLRSSRLKDIWGAVLLIRIRM</sequence>
<proteinExistence type="predicted"/>